<organism evidence="2 3">
    <name type="scientific">Kitasatospora aburaviensis</name>
    <dbReference type="NCBI Taxonomy" id="67265"/>
    <lineage>
        <taxon>Bacteria</taxon>
        <taxon>Bacillati</taxon>
        <taxon>Actinomycetota</taxon>
        <taxon>Actinomycetes</taxon>
        <taxon>Kitasatosporales</taxon>
        <taxon>Streptomycetaceae</taxon>
        <taxon>Kitasatospora</taxon>
    </lineage>
</organism>
<dbReference type="PANTHER" id="PTHR18964:SF173">
    <property type="entry name" value="GLUCOKINASE"/>
    <property type="match status" value="1"/>
</dbReference>
<dbReference type="InterPro" id="IPR043129">
    <property type="entry name" value="ATPase_NBD"/>
</dbReference>
<keyword evidence="3" id="KW-1185">Reference proteome</keyword>
<sequence>MTSSSPVEAVGVDVGATKIAAVRLTADGTVLARARCATPRRTVDELVDAVAGLVARVRGEPVAVVGVGLPGMVDAGTGALAFAPGLEFARAPLGELIADSVGLPVVTDNDANAAAWAEYRIGAGRGQDHLVLVTLGTGLGCGVVVAGRLLHGSHGFAAEASHLIVEPRGPLCECGNRGCWGVAASGAAIARLGRQAAAVRPAGPLARLIGRGSPDAGEAVTEAARSGDDQALEILHRVGTLTGVGLAALANLFDPAVVVVGGGPVSAGELLLAPARTAFAARLYAPGDRPPVPVLTARFANDAGAIGAALLALDRAR</sequence>
<proteinExistence type="inferred from homology"/>
<dbReference type="EMBL" id="JBHSOD010000024">
    <property type="protein sequence ID" value="MFC5887194.1"/>
    <property type="molecule type" value="Genomic_DNA"/>
</dbReference>
<evidence type="ECO:0000313" key="3">
    <source>
        <dbReference type="Proteomes" id="UP001596067"/>
    </source>
</evidence>
<dbReference type="PANTHER" id="PTHR18964">
    <property type="entry name" value="ROK (REPRESSOR, ORF, KINASE) FAMILY"/>
    <property type="match status" value="1"/>
</dbReference>
<gene>
    <name evidence="2" type="ORF">ACFP0N_19680</name>
</gene>
<protein>
    <submittedName>
        <fullName evidence="2">ROK family protein</fullName>
    </submittedName>
</protein>
<dbReference type="Pfam" id="PF00480">
    <property type="entry name" value="ROK"/>
    <property type="match status" value="1"/>
</dbReference>
<dbReference type="SUPFAM" id="SSF53067">
    <property type="entry name" value="Actin-like ATPase domain"/>
    <property type="match status" value="1"/>
</dbReference>
<accession>A0ABW1F212</accession>
<dbReference type="Gene3D" id="3.30.420.40">
    <property type="match status" value="2"/>
</dbReference>
<evidence type="ECO:0000313" key="2">
    <source>
        <dbReference type="EMBL" id="MFC5887194.1"/>
    </source>
</evidence>
<dbReference type="InterPro" id="IPR000600">
    <property type="entry name" value="ROK"/>
</dbReference>
<comment type="similarity">
    <text evidence="1">Belongs to the ROK (NagC/XylR) family.</text>
</comment>
<reference evidence="3" key="1">
    <citation type="journal article" date="2019" name="Int. J. Syst. Evol. Microbiol.">
        <title>The Global Catalogue of Microorganisms (GCM) 10K type strain sequencing project: providing services to taxonomists for standard genome sequencing and annotation.</title>
        <authorList>
            <consortium name="The Broad Institute Genomics Platform"/>
            <consortium name="The Broad Institute Genome Sequencing Center for Infectious Disease"/>
            <person name="Wu L."/>
            <person name="Ma J."/>
        </authorList>
    </citation>
    <scope>NUCLEOTIDE SEQUENCE [LARGE SCALE GENOMIC DNA]</scope>
    <source>
        <strain evidence="3">CGMCC 4.1469</strain>
    </source>
</reference>
<dbReference type="Proteomes" id="UP001596067">
    <property type="component" value="Unassembled WGS sequence"/>
</dbReference>
<evidence type="ECO:0000256" key="1">
    <source>
        <dbReference type="ARBA" id="ARBA00006479"/>
    </source>
</evidence>
<comment type="caution">
    <text evidence="2">The sequence shown here is derived from an EMBL/GenBank/DDBJ whole genome shotgun (WGS) entry which is preliminary data.</text>
</comment>
<name>A0ABW1F212_9ACTN</name>
<dbReference type="RefSeq" id="WP_313761519.1">
    <property type="nucleotide sequence ID" value="NZ_BAAAVH010000077.1"/>
</dbReference>